<protein>
    <submittedName>
        <fullName evidence="2">Uncharacterized protein</fullName>
    </submittedName>
</protein>
<feature type="compositionally biased region" description="Polar residues" evidence="1">
    <location>
        <begin position="49"/>
        <end position="73"/>
    </location>
</feature>
<accession>U9UEQ7</accession>
<feature type="region of interest" description="Disordered" evidence="1">
    <location>
        <begin position="1"/>
        <end position="110"/>
    </location>
</feature>
<organism evidence="2">
    <name type="scientific">Rhizophagus irregularis (strain DAOM 181602 / DAOM 197198 / MUCL 43194)</name>
    <name type="common">Arbuscular mycorrhizal fungus</name>
    <name type="synonym">Glomus intraradices</name>
    <dbReference type="NCBI Taxonomy" id="747089"/>
    <lineage>
        <taxon>Eukaryota</taxon>
        <taxon>Fungi</taxon>
        <taxon>Fungi incertae sedis</taxon>
        <taxon>Mucoromycota</taxon>
        <taxon>Glomeromycotina</taxon>
        <taxon>Glomeromycetes</taxon>
        <taxon>Glomerales</taxon>
        <taxon>Glomeraceae</taxon>
        <taxon>Rhizophagus</taxon>
    </lineage>
</organism>
<dbReference type="AlphaFoldDB" id="U9UEQ7"/>
<proteinExistence type="predicted"/>
<evidence type="ECO:0000313" key="2">
    <source>
        <dbReference type="EMBL" id="ESA18885.1"/>
    </source>
</evidence>
<feature type="compositionally biased region" description="Basic and acidic residues" evidence="1">
    <location>
        <begin position="75"/>
        <end position="107"/>
    </location>
</feature>
<evidence type="ECO:0000256" key="1">
    <source>
        <dbReference type="SAM" id="MobiDB-lite"/>
    </source>
</evidence>
<name>U9UEQ7_RHIID</name>
<dbReference type="HOGENOM" id="CLU_1070149_0_0_1"/>
<dbReference type="VEuPathDB" id="FungiDB:RhiirFUN_000285"/>
<gene>
    <name evidence="2" type="ORF">GLOINDRAFT_320653</name>
</gene>
<feature type="compositionally biased region" description="Polar residues" evidence="1">
    <location>
        <begin position="1"/>
        <end position="14"/>
    </location>
</feature>
<dbReference type="EMBL" id="KI278789">
    <property type="protein sequence ID" value="ESA18885.1"/>
    <property type="molecule type" value="Genomic_DNA"/>
</dbReference>
<sequence>MSKPGRTTRSATRQDTVKEPGDGMEGIAKVIPPRNSFSFDSKKAKTTETPKNSTMGSTEETRKNQSTQPSMLNVNKDKVHVEINDDLPNKELSDKSPIDQDFQKKGPDGSADLMAKPLPEIVMDDPEITPITINKLVSLKAQCLLPEEEGSAAFCNFIIRTVKSKVDVTLVIQEKKTNKDGQKNHVISVKVGTNEDMKTLEDLNFNMPKEGEEAVNYRFTPIEDYYEKRKQIRQEHENRTIKVFNIPITMENATLRAVFN</sequence>
<reference evidence="2" key="1">
    <citation type="submission" date="2013-07" db="EMBL/GenBank/DDBJ databases">
        <title>The genome of an arbuscular mycorrhizal fungus provides insights into the evolution of the oldest plant symbiosis.</title>
        <authorList>
            <consortium name="DOE Joint Genome Institute"/>
            <person name="Tisserant E."/>
            <person name="Malbreil M."/>
            <person name="Kuo A."/>
            <person name="Kohler A."/>
            <person name="Symeonidi A."/>
            <person name="Balestrini R."/>
            <person name="Charron P."/>
            <person name="Duensing N."/>
            <person name="Frei-dit-Frey N."/>
            <person name="Gianinazzi-Pearson V."/>
            <person name="Gilbert B."/>
            <person name="Handa Y."/>
            <person name="Hijri M."/>
            <person name="Kaul R."/>
            <person name="Kawaguchi M."/>
            <person name="Krajinski F."/>
            <person name="Lammers P."/>
            <person name="Lapierre D."/>
            <person name="Masclaux F.G."/>
            <person name="Murat C."/>
            <person name="Morin E."/>
            <person name="Ndikumana S."/>
            <person name="Pagni M."/>
            <person name="Petitpierre D."/>
            <person name="Requena N."/>
            <person name="Rosikiewicz P."/>
            <person name="Riley R."/>
            <person name="Saito K."/>
            <person name="San Clemente H."/>
            <person name="Shapiro H."/>
            <person name="van Tuinen D."/>
            <person name="Becard G."/>
            <person name="Bonfante P."/>
            <person name="Paszkowski U."/>
            <person name="Shachar-Hill Y."/>
            <person name="Young J.P."/>
            <person name="Sanders I.R."/>
            <person name="Henrissat B."/>
            <person name="Rensing S.A."/>
            <person name="Grigoriev I.V."/>
            <person name="Corradi N."/>
            <person name="Roux C."/>
            <person name="Martin F."/>
        </authorList>
    </citation>
    <scope>NUCLEOTIDE SEQUENCE</scope>
    <source>
        <strain evidence="2">DAOM 197198</strain>
    </source>
</reference>